<accession>A0ABV3U0W6</accession>
<gene>
    <name evidence="1" type="ORF">AB4875_16695</name>
</gene>
<protein>
    <submittedName>
        <fullName evidence="1">Uncharacterized protein</fullName>
    </submittedName>
</protein>
<organism evidence="1 2">
    <name type="scientific">Zhongshania arctica</name>
    <dbReference type="NCBI Taxonomy" id="3238302"/>
    <lineage>
        <taxon>Bacteria</taxon>
        <taxon>Pseudomonadati</taxon>
        <taxon>Pseudomonadota</taxon>
        <taxon>Gammaproteobacteria</taxon>
        <taxon>Cellvibrionales</taxon>
        <taxon>Spongiibacteraceae</taxon>
        <taxon>Zhongshania</taxon>
    </lineage>
</organism>
<keyword evidence="2" id="KW-1185">Reference proteome</keyword>
<evidence type="ECO:0000313" key="2">
    <source>
        <dbReference type="Proteomes" id="UP001557484"/>
    </source>
</evidence>
<sequence length="61" mass="6778">MTMLAHAEGPSSSSLNDKELISLDIIRAKNIIADGSYFFDCRIKACNKFNLPNDNDADRSE</sequence>
<evidence type="ECO:0000313" key="1">
    <source>
        <dbReference type="EMBL" id="MEX1667136.1"/>
    </source>
</evidence>
<dbReference type="RefSeq" id="WP_368377250.1">
    <property type="nucleotide sequence ID" value="NZ_JBFRYB010000002.1"/>
</dbReference>
<comment type="caution">
    <text evidence="1">The sequence shown here is derived from an EMBL/GenBank/DDBJ whole genome shotgun (WGS) entry which is preliminary data.</text>
</comment>
<reference evidence="1 2" key="1">
    <citation type="journal article" date="2011" name="Int. J. Syst. Evol. Microbiol.">
        <title>Zhongshania antarctica gen. nov., sp. nov. and Zhongshania guokunii sp. nov., gammaproteobacteria respectively isolated from coastal attached (fast) ice and surface seawater of the Antarctic.</title>
        <authorList>
            <person name="Li H.J."/>
            <person name="Zhang X.Y."/>
            <person name="Chen C.X."/>
            <person name="Zhang Y.J."/>
            <person name="Gao Z.M."/>
            <person name="Yu Y."/>
            <person name="Chen X.L."/>
            <person name="Chen B."/>
            <person name="Zhang Y.Z."/>
        </authorList>
    </citation>
    <scope>NUCLEOTIDE SEQUENCE [LARGE SCALE GENOMIC DNA]</scope>
    <source>
        <strain evidence="1 2">R06B22</strain>
    </source>
</reference>
<name>A0ABV3U0W6_9GAMM</name>
<proteinExistence type="predicted"/>
<dbReference type="Proteomes" id="UP001557484">
    <property type="component" value="Unassembled WGS sequence"/>
</dbReference>
<dbReference type="EMBL" id="JBFRYB010000002">
    <property type="protein sequence ID" value="MEX1667136.1"/>
    <property type="molecule type" value="Genomic_DNA"/>
</dbReference>